<evidence type="ECO:0000313" key="1">
    <source>
        <dbReference type="EMBL" id="GAA3508003.1"/>
    </source>
</evidence>
<accession>A0ABP6UH74</accession>
<evidence type="ECO:0008006" key="3">
    <source>
        <dbReference type="Google" id="ProtNLM"/>
    </source>
</evidence>
<comment type="caution">
    <text evidence="1">The sequence shown here is derived from an EMBL/GenBank/DDBJ whole genome shotgun (WGS) entry which is preliminary data.</text>
</comment>
<organism evidence="1 2">
    <name type="scientific">Aquimarina addita</name>
    <dbReference type="NCBI Taxonomy" id="870485"/>
    <lineage>
        <taxon>Bacteria</taxon>
        <taxon>Pseudomonadati</taxon>
        <taxon>Bacteroidota</taxon>
        <taxon>Flavobacteriia</taxon>
        <taxon>Flavobacteriales</taxon>
        <taxon>Flavobacteriaceae</taxon>
        <taxon>Aquimarina</taxon>
    </lineage>
</organism>
<dbReference type="Proteomes" id="UP001500459">
    <property type="component" value="Unassembled WGS sequence"/>
</dbReference>
<proteinExistence type="predicted"/>
<reference evidence="2" key="1">
    <citation type="journal article" date="2019" name="Int. J. Syst. Evol. Microbiol.">
        <title>The Global Catalogue of Microorganisms (GCM) 10K type strain sequencing project: providing services to taxonomists for standard genome sequencing and annotation.</title>
        <authorList>
            <consortium name="The Broad Institute Genomics Platform"/>
            <consortium name="The Broad Institute Genome Sequencing Center for Infectious Disease"/>
            <person name="Wu L."/>
            <person name="Ma J."/>
        </authorList>
    </citation>
    <scope>NUCLEOTIDE SEQUENCE [LARGE SCALE GENOMIC DNA]</scope>
    <source>
        <strain evidence="2">JCM 17106</strain>
    </source>
</reference>
<keyword evidence="2" id="KW-1185">Reference proteome</keyword>
<gene>
    <name evidence="1" type="ORF">GCM10022393_17740</name>
</gene>
<sequence length="235" mass="26486">MITSLVVGALFIISCEKSEVTNEIEQIGDPQEEGFKSVTGHTDKVLKIEDEATKPILKMHFDDSMSKEEAILSFDKAVNDYISKQPIQNKAFSTEWFYRVWTYTGNQSNNDTDGDAGTYVRFNTSAGGYTAPFNWMDNFGDDREGGWDAYLFKASFPGQAVEWVEIDYATLYLEGTDGWFVTDFVVQLWTSDQTLPATGSSSLWCEPNVWLDNSCSDSCWDSYFCDSTSTGRLSF</sequence>
<dbReference type="EMBL" id="BAABCW010000006">
    <property type="protein sequence ID" value="GAA3508003.1"/>
    <property type="molecule type" value="Genomic_DNA"/>
</dbReference>
<name>A0ABP6UH74_9FLAO</name>
<protein>
    <recommendedName>
        <fullName evidence="3">PLAT domain-containing protein</fullName>
    </recommendedName>
</protein>
<evidence type="ECO:0000313" key="2">
    <source>
        <dbReference type="Proteomes" id="UP001500459"/>
    </source>
</evidence>